<dbReference type="EMBL" id="KN847476">
    <property type="protein sequence ID" value="KIX08428.1"/>
    <property type="molecule type" value="Genomic_DNA"/>
</dbReference>
<dbReference type="OrthoDB" id="5117488at2759"/>
<dbReference type="VEuPathDB" id="FungiDB:Z518_03084"/>
<evidence type="ECO:0000256" key="1">
    <source>
        <dbReference type="SAM" id="MobiDB-lite"/>
    </source>
</evidence>
<evidence type="ECO:0000313" key="3">
    <source>
        <dbReference type="Proteomes" id="UP000053617"/>
    </source>
</evidence>
<reference evidence="2 3" key="1">
    <citation type="submission" date="2015-01" db="EMBL/GenBank/DDBJ databases">
        <title>The Genome Sequence of Rhinocladiella mackenzie CBS 650.93.</title>
        <authorList>
            <consortium name="The Broad Institute Genomics Platform"/>
            <person name="Cuomo C."/>
            <person name="de Hoog S."/>
            <person name="Gorbushina A."/>
            <person name="Stielow B."/>
            <person name="Teixiera M."/>
            <person name="Abouelleil A."/>
            <person name="Chapman S.B."/>
            <person name="Priest M."/>
            <person name="Young S.K."/>
            <person name="Wortman J."/>
            <person name="Nusbaum C."/>
            <person name="Birren B."/>
        </authorList>
    </citation>
    <scope>NUCLEOTIDE SEQUENCE [LARGE SCALE GENOMIC DNA]</scope>
    <source>
        <strain evidence="2 3">CBS 650.93</strain>
    </source>
</reference>
<sequence>MAQQYPYHQSQGQPPAQYPPSQLYPPHQCQGGSLPSSPYQQPAQPYPGPGYAQPPSRTPSPYQQSPRSHSPYQQPPPPQALGYQPYPPPQYPPQQYPPQGYPPPQPGSQYGFPSPQPPPQLQGPYTLIFQSSGKHIKTLTPQGSSQPSYTAIYSRPLFYSSAPDIAVTSNDTQLATINWHTWSGKIDMSFTTGNTITYKDNFESSTLGRLFWVISRGDRKQANIRCSDRAEQTICTVVLTDKLESGRVEIWRSNLSKQQFDEVIVSAIAEIEDFRRKVQDQGPNPGVVAGLSVAAGC</sequence>
<accession>A0A0D2HD73</accession>
<feature type="compositionally biased region" description="Pro residues" evidence="1">
    <location>
        <begin position="73"/>
        <end position="106"/>
    </location>
</feature>
<dbReference type="RefSeq" id="XP_013275564.1">
    <property type="nucleotide sequence ID" value="XM_013420110.1"/>
</dbReference>
<proteinExistence type="predicted"/>
<dbReference type="Proteomes" id="UP000053617">
    <property type="component" value="Unassembled WGS sequence"/>
</dbReference>
<dbReference type="GeneID" id="25291155"/>
<keyword evidence="3" id="KW-1185">Reference proteome</keyword>
<dbReference type="HOGENOM" id="CLU_966436_0_0_1"/>
<protein>
    <submittedName>
        <fullName evidence="2">Rhinocladiella mackenziei CBS 650.93 unplaced genomic scaffold supercont1.2, whole genome shotgun sequence</fullName>
    </submittedName>
</protein>
<dbReference type="AlphaFoldDB" id="A0A0D2HD73"/>
<feature type="region of interest" description="Disordered" evidence="1">
    <location>
        <begin position="1"/>
        <end position="125"/>
    </location>
</feature>
<evidence type="ECO:0000313" key="2">
    <source>
        <dbReference type="EMBL" id="KIX08428.1"/>
    </source>
</evidence>
<organism evidence="2 3">
    <name type="scientific">Rhinocladiella mackenziei CBS 650.93</name>
    <dbReference type="NCBI Taxonomy" id="1442369"/>
    <lineage>
        <taxon>Eukaryota</taxon>
        <taxon>Fungi</taxon>
        <taxon>Dikarya</taxon>
        <taxon>Ascomycota</taxon>
        <taxon>Pezizomycotina</taxon>
        <taxon>Eurotiomycetes</taxon>
        <taxon>Chaetothyriomycetidae</taxon>
        <taxon>Chaetothyriales</taxon>
        <taxon>Herpotrichiellaceae</taxon>
        <taxon>Rhinocladiella</taxon>
    </lineage>
</organism>
<feature type="compositionally biased region" description="Polar residues" evidence="1">
    <location>
        <begin position="1"/>
        <end position="14"/>
    </location>
</feature>
<dbReference type="STRING" id="1442369.A0A0D2HD73"/>
<gene>
    <name evidence="2" type="ORF">Z518_03084</name>
</gene>
<feature type="compositionally biased region" description="Low complexity" evidence="1">
    <location>
        <begin position="35"/>
        <end position="72"/>
    </location>
</feature>
<name>A0A0D2HD73_9EURO</name>